<evidence type="ECO:0008006" key="4">
    <source>
        <dbReference type="Google" id="ProtNLM"/>
    </source>
</evidence>
<dbReference type="EMBL" id="BPWL01000006">
    <property type="protein sequence ID" value="GJJ11531.1"/>
    <property type="molecule type" value="Genomic_DNA"/>
</dbReference>
<sequence>MRFSSFKFASLTPFIIFAFTSATPSLQRSFAGCNVSQAVIPIGQSGLTVAPAGQKPINIALGVGTQNYTCSASGTFASIGAVATLFDASCIFEVIDDLTIKTITPLEIAIDILQTALGKSPTILGHHFFIDNPTGAVGVSPTFDFRSNSERGNPEAFVVTSKSEDVKSPNNPTHNVDWLQLIAIPGQGELASTIYRILTLGGQPPASCAPGCAPITVPYAANYWFFK</sequence>
<dbReference type="InterPro" id="IPR021851">
    <property type="entry name" value="DUF3455"/>
</dbReference>
<comment type="caution">
    <text evidence="2">The sequence shown here is derived from an EMBL/GenBank/DDBJ whole genome shotgun (WGS) entry which is preliminary data.</text>
</comment>
<dbReference type="Pfam" id="PF11937">
    <property type="entry name" value="DUF3455"/>
    <property type="match status" value="1"/>
</dbReference>
<keyword evidence="3" id="KW-1185">Reference proteome</keyword>
<gene>
    <name evidence="2" type="ORF">Clacol_005764</name>
</gene>
<dbReference type="PANTHER" id="PTHR35567">
    <property type="entry name" value="MALATE DEHYDROGENASE (AFU_ORTHOLOGUE AFUA_2G13800)"/>
    <property type="match status" value="1"/>
</dbReference>
<dbReference type="Proteomes" id="UP001050691">
    <property type="component" value="Unassembled WGS sequence"/>
</dbReference>
<evidence type="ECO:0000256" key="1">
    <source>
        <dbReference type="SAM" id="SignalP"/>
    </source>
</evidence>
<dbReference type="PANTHER" id="PTHR35567:SF1">
    <property type="entry name" value="CONSERVED FUNGAL PROTEIN (AFU_ORTHOLOGUE AFUA_1G14230)"/>
    <property type="match status" value="1"/>
</dbReference>
<dbReference type="AlphaFoldDB" id="A0AAV5AEX8"/>
<organism evidence="2 3">
    <name type="scientific">Clathrus columnatus</name>
    <dbReference type="NCBI Taxonomy" id="1419009"/>
    <lineage>
        <taxon>Eukaryota</taxon>
        <taxon>Fungi</taxon>
        <taxon>Dikarya</taxon>
        <taxon>Basidiomycota</taxon>
        <taxon>Agaricomycotina</taxon>
        <taxon>Agaricomycetes</taxon>
        <taxon>Phallomycetidae</taxon>
        <taxon>Phallales</taxon>
        <taxon>Clathraceae</taxon>
        <taxon>Clathrus</taxon>
    </lineage>
</organism>
<keyword evidence="1" id="KW-0732">Signal</keyword>
<evidence type="ECO:0000313" key="2">
    <source>
        <dbReference type="EMBL" id="GJJ11531.1"/>
    </source>
</evidence>
<reference evidence="2" key="1">
    <citation type="submission" date="2021-10" db="EMBL/GenBank/DDBJ databases">
        <title>De novo Genome Assembly of Clathrus columnatus (Basidiomycota, Fungi) Using Illumina and Nanopore Sequence Data.</title>
        <authorList>
            <person name="Ogiso-Tanaka E."/>
            <person name="Itagaki H."/>
            <person name="Hosoya T."/>
            <person name="Hosaka K."/>
        </authorList>
    </citation>
    <scope>NUCLEOTIDE SEQUENCE</scope>
    <source>
        <strain evidence="2">MO-923</strain>
    </source>
</reference>
<feature type="chain" id="PRO_5043573822" description="Malate dehydrogenase" evidence="1">
    <location>
        <begin position="23"/>
        <end position="227"/>
    </location>
</feature>
<accession>A0AAV5AEX8</accession>
<proteinExistence type="predicted"/>
<evidence type="ECO:0000313" key="3">
    <source>
        <dbReference type="Proteomes" id="UP001050691"/>
    </source>
</evidence>
<name>A0AAV5AEX8_9AGAM</name>
<feature type="signal peptide" evidence="1">
    <location>
        <begin position="1"/>
        <end position="22"/>
    </location>
</feature>
<protein>
    <recommendedName>
        <fullName evidence="4">Malate dehydrogenase</fullName>
    </recommendedName>
</protein>